<keyword evidence="6" id="KW-1185">Reference proteome</keyword>
<dbReference type="PANTHER" id="PTHR31973:SF189">
    <property type="entry name" value="TRANSPOSASE, MUDR, PLANT, MULE TRANSPOSASE DOMAIN PROTEIN-RELATED"/>
    <property type="match status" value="1"/>
</dbReference>
<keyword evidence="3" id="KW-0233">DNA recombination</keyword>
<dbReference type="EMBL" id="CACRXK020014428">
    <property type="protein sequence ID" value="CAB4026823.1"/>
    <property type="molecule type" value="Genomic_DNA"/>
</dbReference>
<evidence type="ECO:0000256" key="2">
    <source>
        <dbReference type="ARBA" id="ARBA00023125"/>
    </source>
</evidence>
<keyword evidence="1" id="KW-0815">Transposition</keyword>
<dbReference type="Pfam" id="PF00872">
    <property type="entry name" value="Transposase_mut"/>
    <property type="match status" value="1"/>
</dbReference>
<evidence type="ECO:0000256" key="1">
    <source>
        <dbReference type="ARBA" id="ARBA00022578"/>
    </source>
</evidence>
<name>A0A7D9L5M9_PARCT</name>
<protein>
    <submittedName>
        <fullName evidence="5">UPF0573 C2orf70</fullName>
    </submittedName>
</protein>
<feature type="compositionally biased region" description="Basic residues" evidence="4">
    <location>
        <begin position="312"/>
        <end position="331"/>
    </location>
</feature>
<evidence type="ECO:0000313" key="6">
    <source>
        <dbReference type="Proteomes" id="UP001152795"/>
    </source>
</evidence>
<reference evidence="5" key="1">
    <citation type="submission" date="2020-04" db="EMBL/GenBank/DDBJ databases">
        <authorList>
            <person name="Alioto T."/>
            <person name="Alioto T."/>
            <person name="Gomez Garrido J."/>
        </authorList>
    </citation>
    <scope>NUCLEOTIDE SEQUENCE</scope>
    <source>
        <strain evidence="5">A484AB</strain>
    </source>
</reference>
<sequence>MFCSSDATHPGVLRVDRTFNLGPCYVTILCYQQNNLIRKGTQNHPIMLGPVFLHWDGLYPTYHGFFSHLRSQMDDSINGIQVGGRNLLVGSDEEKALTKAMKQSFPSSHHILCRRHIEENVKRHLRGMVGANDRQTKEVMNDIFGDNGLLAVDDEYEFAMVSFELEEKYCTSMPKFLPYFKKLKATLLEYVFLPSKKNKSVPITWKNNSCESMNHISKLTCDWKVQKIPDLVEKLYKIVQLQYADVRRALYGMGNYVVAPWMAKFKISQANWAAKSIIEKETWFLNFLKGAPKAEKAVKSTDGRLTIPKTQKTARKPGQRKRVKCSRTKKC</sequence>
<feature type="region of interest" description="Disordered" evidence="4">
    <location>
        <begin position="299"/>
        <end position="331"/>
    </location>
</feature>
<gene>
    <name evidence="5" type="ORF">PACLA_8A044230</name>
</gene>
<dbReference type="OrthoDB" id="5791190at2759"/>
<evidence type="ECO:0000256" key="3">
    <source>
        <dbReference type="ARBA" id="ARBA00023172"/>
    </source>
</evidence>
<evidence type="ECO:0000313" key="5">
    <source>
        <dbReference type="EMBL" id="CAB4026823.1"/>
    </source>
</evidence>
<dbReference type="GO" id="GO:0003677">
    <property type="term" value="F:DNA binding"/>
    <property type="evidence" value="ECO:0007669"/>
    <property type="project" value="UniProtKB-KW"/>
</dbReference>
<dbReference type="InterPro" id="IPR001207">
    <property type="entry name" value="Transposase_mutator"/>
</dbReference>
<dbReference type="GO" id="GO:0006313">
    <property type="term" value="P:DNA transposition"/>
    <property type="evidence" value="ECO:0007669"/>
    <property type="project" value="InterPro"/>
</dbReference>
<accession>A0A7D9L5M9</accession>
<evidence type="ECO:0000256" key="4">
    <source>
        <dbReference type="SAM" id="MobiDB-lite"/>
    </source>
</evidence>
<organism evidence="5 6">
    <name type="scientific">Paramuricea clavata</name>
    <name type="common">Red gorgonian</name>
    <name type="synonym">Violescent sea-whip</name>
    <dbReference type="NCBI Taxonomy" id="317549"/>
    <lineage>
        <taxon>Eukaryota</taxon>
        <taxon>Metazoa</taxon>
        <taxon>Cnidaria</taxon>
        <taxon>Anthozoa</taxon>
        <taxon>Octocorallia</taxon>
        <taxon>Malacalcyonacea</taxon>
        <taxon>Plexauridae</taxon>
        <taxon>Paramuricea</taxon>
    </lineage>
</organism>
<keyword evidence="2" id="KW-0238">DNA-binding</keyword>
<dbReference type="PANTHER" id="PTHR31973">
    <property type="entry name" value="POLYPROTEIN, PUTATIVE-RELATED"/>
    <property type="match status" value="1"/>
</dbReference>
<comment type="caution">
    <text evidence="5">The sequence shown here is derived from an EMBL/GenBank/DDBJ whole genome shotgun (WGS) entry which is preliminary data.</text>
</comment>
<proteinExistence type="predicted"/>
<dbReference type="AlphaFoldDB" id="A0A7D9L5M9"/>
<dbReference type="Proteomes" id="UP001152795">
    <property type="component" value="Unassembled WGS sequence"/>
</dbReference>
<dbReference type="GO" id="GO:0004803">
    <property type="term" value="F:transposase activity"/>
    <property type="evidence" value="ECO:0007669"/>
    <property type="project" value="InterPro"/>
</dbReference>